<dbReference type="Gene3D" id="3.30.70.1230">
    <property type="entry name" value="Nucleotide cyclase"/>
    <property type="match status" value="1"/>
</dbReference>
<dbReference type="InterPro" id="IPR050697">
    <property type="entry name" value="Adenylyl/Guanylyl_Cyclase_3/4"/>
</dbReference>
<dbReference type="Proteomes" id="UP000287917">
    <property type="component" value="Unassembled WGS sequence"/>
</dbReference>
<proteinExistence type="predicted"/>
<reference evidence="3 4" key="1">
    <citation type="submission" date="2018-06" db="EMBL/GenBank/DDBJ databases">
        <title>Combined omics and stable isotope probing to characterize newly discovered Mariana Back-Arc vent microbial communities.</title>
        <authorList>
            <person name="Trembath-Reichert E."/>
            <person name="Huber J.A."/>
        </authorList>
    </citation>
    <scope>NUCLEOTIDE SEQUENCE [LARGE SCALE GENOMIC DNA]</scope>
    <source>
        <strain evidence="3">MAG 58</strain>
    </source>
</reference>
<dbReference type="PANTHER" id="PTHR43081:SF19">
    <property type="entry name" value="PH-SENSITIVE ADENYLATE CYCLASE RV1264"/>
    <property type="match status" value="1"/>
</dbReference>
<dbReference type="SMART" id="SM00028">
    <property type="entry name" value="TPR"/>
    <property type="match status" value="3"/>
</dbReference>
<dbReference type="InterPro" id="IPR029787">
    <property type="entry name" value="Nucleotide_cyclase"/>
</dbReference>
<accession>A0A432GTJ1</accession>
<dbReference type="GO" id="GO:0004016">
    <property type="term" value="F:adenylate cyclase activity"/>
    <property type="evidence" value="ECO:0007669"/>
    <property type="project" value="UniProtKB-ARBA"/>
</dbReference>
<dbReference type="GO" id="GO:0006171">
    <property type="term" value="P:cAMP biosynthetic process"/>
    <property type="evidence" value="ECO:0007669"/>
    <property type="project" value="TreeGrafter"/>
</dbReference>
<dbReference type="PROSITE" id="PS50005">
    <property type="entry name" value="TPR"/>
    <property type="match status" value="1"/>
</dbReference>
<dbReference type="EMBL" id="QNZK01000078">
    <property type="protein sequence ID" value="RTZ86882.1"/>
    <property type="molecule type" value="Genomic_DNA"/>
</dbReference>
<dbReference type="Pfam" id="PF13181">
    <property type="entry name" value="TPR_8"/>
    <property type="match status" value="2"/>
</dbReference>
<evidence type="ECO:0000259" key="2">
    <source>
        <dbReference type="PROSITE" id="PS50125"/>
    </source>
</evidence>
<name>A0A432GTJ1_9DELT</name>
<dbReference type="InterPro" id="IPR019734">
    <property type="entry name" value="TPR_rpt"/>
</dbReference>
<dbReference type="Pfam" id="PF00211">
    <property type="entry name" value="Guanylate_cyc"/>
    <property type="match status" value="1"/>
</dbReference>
<keyword evidence="1" id="KW-0802">TPR repeat</keyword>
<dbReference type="Gene3D" id="3.40.50.10070">
    <property type="entry name" value="TolB, N-terminal domain"/>
    <property type="match status" value="1"/>
</dbReference>
<evidence type="ECO:0000313" key="3">
    <source>
        <dbReference type="EMBL" id="RTZ86882.1"/>
    </source>
</evidence>
<feature type="domain" description="Guanylate cyclase" evidence="2">
    <location>
        <begin position="12"/>
        <end position="126"/>
    </location>
</feature>
<evidence type="ECO:0000256" key="1">
    <source>
        <dbReference type="PROSITE-ProRule" id="PRU00339"/>
    </source>
</evidence>
<dbReference type="InterPro" id="IPR011990">
    <property type="entry name" value="TPR-like_helical_dom_sf"/>
</dbReference>
<dbReference type="GO" id="GO:0035556">
    <property type="term" value="P:intracellular signal transduction"/>
    <property type="evidence" value="ECO:0007669"/>
    <property type="project" value="InterPro"/>
</dbReference>
<sequence>MAESSPRRKIAVILATDVVGYSTKMEENEDQTLKNLKVCRNIIDGLVDEHHGRIFNTAGDSVLADFQSAVEAVICASEFQNTIKERNNSVPQEKQMEFRIGINMGDVVIEGDNLYGEGVNVAARLEALAQPGGVCLSKNVHEIVNKKTNFQFHDLGEQTVKNTVLHAVDVTLDGTSQRKLPESKVAKQSSTEKPPAIAVLPFANMSGDSEQEYFVDGITEDIITNLSLWKTFPVISRNSSFSFKGKSVNIKEVAKELRVRYVVEGSVRKSGIKVRITAQLIDAYEDKHLWSKKWDRDLDDIFEVQDEVSTAIAALVSPAVKGKEQVRVSRKQTSNMSAWDEYLRGLSCYNNHEPSDIVKKYCYKSIELDESLSDSYILICNSLYQEIYGSYGSDRGLERKIKEEEFHKNALKSFQLDSENPEALIALSRSYNLKKDFENRIEYMKQALKINPNHADANYEYGLSLTTYKEFEKAKYYALIGLQLNPKQQRYYPIILCCVGLNEFEEALKYCNKSIEVDPKFTGAIGWKSSMLGHLDRLDEAKEILSDYLKLRPEIKNINDYEKVAPTVIKDILMEGLIKAGMPNE</sequence>
<organism evidence="3 4">
    <name type="scientific">SAR324 cluster bacterium</name>
    <dbReference type="NCBI Taxonomy" id="2024889"/>
    <lineage>
        <taxon>Bacteria</taxon>
        <taxon>Deltaproteobacteria</taxon>
        <taxon>SAR324 cluster</taxon>
    </lineage>
</organism>
<dbReference type="SUPFAM" id="SSF48452">
    <property type="entry name" value="TPR-like"/>
    <property type="match status" value="1"/>
</dbReference>
<feature type="repeat" description="TPR" evidence="1">
    <location>
        <begin position="421"/>
        <end position="454"/>
    </location>
</feature>
<comment type="caution">
    <text evidence="3">The sequence shown here is derived from an EMBL/GenBank/DDBJ whole genome shotgun (WGS) entry which is preliminary data.</text>
</comment>
<dbReference type="SUPFAM" id="SSF55073">
    <property type="entry name" value="Nucleotide cyclase"/>
    <property type="match status" value="1"/>
</dbReference>
<dbReference type="AlphaFoldDB" id="A0A432GTJ1"/>
<evidence type="ECO:0000313" key="4">
    <source>
        <dbReference type="Proteomes" id="UP000287917"/>
    </source>
</evidence>
<dbReference type="PROSITE" id="PS50125">
    <property type="entry name" value="GUANYLATE_CYCLASE_2"/>
    <property type="match status" value="1"/>
</dbReference>
<dbReference type="CDD" id="cd07302">
    <property type="entry name" value="CHD"/>
    <property type="match status" value="1"/>
</dbReference>
<dbReference type="SMART" id="SM00044">
    <property type="entry name" value="CYCc"/>
    <property type="match status" value="1"/>
</dbReference>
<protein>
    <submittedName>
        <fullName evidence="3">Adenylate/guanylate cyclase domain-containing protein</fullName>
    </submittedName>
</protein>
<dbReference type="Gene3D" id="1.25.40.10">
    <property type="entry name" value="Tetratricopeptide repeat domain"/>
    <property type="match status" value="2"/>
</dbReference>
<dbReference type="InterPro" id="IPR001054">
    <property type="entry name" value="A/G_cyclase"/>
</dbReference>
<dbReference type="PANTHER" id="PTHR43081">
    <property type="entry name" value="ADENYLATE CYCLASE, TERMINAL-DIFFERENTIATION SPECIFIC-RELATED"/>
    <property type="match status" value="1"/>
</dbReference>
<gene>
    <name evidence="3" type="ORF">DSY96_02100</name>
</gene>